<dbReference type="EMBL" id="JAUZQC010000026">
    <property type="protein sequence ID" value="KAK5847760.1"/>
    <property type="molecule type" value="Genomic_DNA"/>
</dbReference>
<keyword evidence="2 7" id="KW-0732">Signal</keyword>
<dbReference type="AlphaFoldDB" id="A0AAN7WLP6"/>
<dbReference type="InterPro" id="IPR013783">
    <property type="entry name" value="Ig-like_fold"/>
</dbReference>
<reference evidence="8 9" key="1">
    <citation type="journal article" date="2023" name="Genes (Basel)">
        <title>Chromosome-Level Genome Assembly and Circadian Gene Repertoire of the Patagonia Blennie Eleginops maclovinus-The Closest Ancestral Proxy of Antarctic Cryonotothenioids.</title>
        <authorList>
            <person name="Cheng C.C."/>
            <person name="Rivera-Colon A.G."/>
            <person name="Minhas B.F."/>
            <person name="Wilson L."/>
            <person name="Rayamajhi N."/>
            <person name="Vargas-Chacoff L."/>
            <person name="Catchen J.M."/>
        </authorList>
    </citation>
    <scope>NUCLEOTIDE SEQUENCE [LARGE SCALE GENOMIC DNA]</scope>
    <source>
        <strain evidence="8">JMC-PN-2008</strain>
    </source>
</reference>
<keyword evidence="3 6" id="KW-0472">Membrane</keyword>
<keyword evidence="6" id="KW-1133">Transmembrane helix</keyword>
<keyword evidence="6" id="KW-0812">Transmembrane</keyword>
<accession>A0AAN7WLP6</accession>
<evidence type="ECO:0000256" key="2">
    <source>
        <dbReference type="ARBA" id="ARBA00022729"/>
    </source>
</evidence>
<proteinExistence type="predicted"/>
<dbReference type="GO" id="GO:0016020">
    <property type="term" value="C:membrane"/>
    <property type="evidence" value="ECO:0007669"/>
    <property type="project" value="UniProtKB-SubCell"/>
</dbReference>
<name>A0AAN7WLP6_ELEMC</name>
<evidence type="ECO:0000256" key="5">
    <source>
        <dbReference type="SAM" id="MobiDB-lite"/>
    </source>
</evidence>
<dbReference type="Proteomes" id="UP001346869">
    <property type="component" value="Unassembled WGS sequence"/>
</dbReference>
<dbReference type="Gene3D" id="2.60.40.10">
    <property type="entry name" value="Immunoglobulins"/>
    <property type="match status" value="2"/>
</dbReference>
<evidence type="ECO:0000256" key="4">
    <source>
        <dbReference type="ARBA" id="ARBA00023180"/>
    </source>
</evidence>
<evidence type="ECO:0000256" key="1">
    <source>
        <dbReference type="ARBA" id="ARBA00004370"/>
    </source>
</evidence>
<comment type="caution">
    <text evidence="8">The sequence shown here is derived from an EMBL/GenBank/DDBJ whole genome shotgun (WGS) entry which is preliminary data.</text>
</comment>
<evidence type="ECO:0000313" key="8">
    <source>
        <dbReference type="EMBL" id="KAK5847760.1"/>
    </source>
</evidence>
<protein>
    <recommendedName>
        <fullName evidence="10">Ig-like domain-containing protein</fullName>
    </recommendedName>
</protein>
<feature type="signal peptide" evidence="7">
    <location>
        <begin position="1"/>
        <end position="23"/>
    </location>
</feature>
<keyword evidence="4" id="KW-0325">Glycoprotein</keyword>
<dbReference type="PANTHER" id="PTHR12080:SF125">
    <property type="entry name" value="CD48 ANTIGEN-LIKE"/>
    <property type="match status" value="1"/>
</dbReference>
<dbReference type="InterPro" id="IPR015631">
    <property type="entry name" value="CD2/SLAM_rcpt"/>
</dbReference>
<feature type="chain" id="PRO_5042813919" description="Ig-like domain-containing protein" evidence="7">
    <location>
        <begin position="24"/>
        <end position="279"/>
    </location>
</feature>
<dbReference type="InterPro" id="IPR036179">
    <property type="entry name" value="Ig-like_dom_sf"/>
</dbReference>
<dbReference type="SUPFAM" id="SSF48726">
    <property type="entry name" value="Immunoglobulin"/>
    <property type="match status" value="1"/>
</dbReference>
<dbReference type="PANTHER" id="PTHR12080">
    <property type="entry name" value="SIGNALING LYMPHOCYTIC ACTIVATION MOLECULE"/>
    <property type="match status" value="1"/>
</dbReference>
<feature type="transmembrane region" description="Helical" evidence="6">
    <location>
        <begin position="209"/>
        <end position="228"/>
    </location>
</feature>
<gene>
    <name evidence="8" type="ORF">PBY51_016864</name>
</gene>
<evidence type="ECO:0008006" key="10">
    <source>
        <dbReference type="Google" id="ProtNLM"/>
    </source>
</evidence>
<comment type="subcellular location">
    <subcellularLocation>
        <location evidence="1">Membrane</location>
    </subcellularLocation>
</comment>
<evidence type="ECO:0000256" key="7">
    <source>
        <dbReference type="SAM" id="SignalP"/>
    </source>
</evidence>
<keyword evidence="9" id="KW-1185">Reference proteome</keyword>
<evidence type="ECO:0000256" key="6">
    <source>
        <dbReference type="SAM" id="Phobius"/>
    </source>
</evidence>
<evidence type="ECO:0000313" key="9">
    <source>
        <dbReference type="Proteomes" id="UP001346869"/>
    </source>
</evidence>
<reference evidence="8 9" key="2">
    <citation type="journal article" date="2023" name="Mol. Biol. Evol.">
        <title>Genomics of Secondarily Temperate Adaptation in the Only Non-Antarctic Icefish.</title>
        <authorList>
            <person name="Rivera-Colon A.G."/>
            <person name="Rayamajhi N."/>
            <person name="Minhas B.F."/>
            <person name="Madrigal G."/>
            <person name="Bilyk K.T."/>
            <person name="Yoon V."/>
            <person name="Hune M."/>
            <person name="Gregory S."/>
            <person name="Cheng C.H.C."/>
            <person name="Catchen J.M."/>
        </authorList>
    </citation>
    <scope>NUCLEOTIDE SEQUENCE [LARGE SCALE GENOMIC DNA]</scope>
    <source>
        <strain evidence="8">JMC-PN-2008</strain>
    </source>
</reference>
<sequence>MWPPVFSMIVAGLLCLFLAVVSADPEKLYKKEGDDVVFKPGIAFVSVPINEISWKDGPNIAIEWDGHVTEYNRHFKGRSYLNTSSGEMTLKGLIVIDTGLYTAEINGVHAKTYDLTVMSPVPKPTVSKSCDEEMTLCTLTCKGDIHKDAKPVTISWWSGDNKMDSPEKLHITKDDIASELSCTLENPVSIGSSELFPNPFIPARKVNPYVGLTVFFVLLVAVFLTIIIHRVKAGMWFYEKESMPWEANFWRKHEGTYAADSNGTPAQKRGATDEETPMT</sequence>
<evidence type="ECO:0000256" key="3">
    <source>
        <dbReference type="ARBA" id="ARBA00023136"/>
    </source>
</evidence>
<feature type="region of interest" description="Disordered" evidence="5">
    <location>
        <begin position="260"/>
        <end position="279"/>
    </location>
</feature>
<organism evidence="8 9">
    <name type="scientific">Eleginops maclovinus</name>
    <name type="common">Patagonian blennie</name>
    <name type="synonym">Eleginus maclovinus</name>
    <dbReference type="NCBI Taxonomy" id="56733"/>
    <lineage>
        <taxon>Eukaryota</taxon>
        <taxon>Metazoa</taxon>
        <taxon>Chordata</taxon>
        <taxon>Craniata</taxon>
        <taxon>Vertebrata</taxon>
        <taxon>Euteleostomi</taxon>
        <taxon>Actinopterygii</taxon>
        <taxon>Neopterygii</taxon>
        <taxon>Teleostei</taxon>
        <taxon>Neoteleostei</taxon>
        <taxon>Acanthomorphata</taxon>
        <taxon>Eupercaria</taxon>
        <taxon>Perciformes</taxon>
        <taxon>Notothenioidei</taxon>
        <taxon>Eleginopidae</taxon>
        <taxon>Eleginops</taxon>
    </lineage>
</organism>